<sequence>MFRSLHDTELWKGHRTIMMQTIGQILEKVDTLGLTTLEPDLSASLCFHKKINDLMIAWGTCQLDALLIETPSEQDMASLGGILRNLCKLFANPYYCK</sequence>
<keyword evidence="2" id="KW-1185">Reference proteome</keyword>
<evidence type="ECO:0000313" key="1">
    <source>
        <dbReference type="EMBL" id="KAI9908078.1"/>
    </source>
</evidence>
<organism evidence="1 2">
    <name type="scientific">Peronosclerospora sorghi</name>
    <dbReference type="NCBI Taxonomy" id="230839"/>
    <lineage>
        <taxon>Eukaryota</taxon>
        <taxon>Sar</taxon>
        <taxon>Stramenopiles</taxon>
        <taxon>Oomycota</taxon>
        <taxon>Peronosporomycetes</taxon>
        <taxon>Peronosporales</taxon>
        <taxon>Peronosporaceae</taxon>
        <taxon>Peronosclerospora</taxon>
    </lineage>
</organism>
<evidence type="ECO:0000313" key="2">
    <source>
        <dbReference type="Proteomes" id="UP001163321"/>
    </source>
</evidence>
<dbReference type="EMBL" id="CM047587">
    <property type="protein sequence ID" value="KAI9908078.1"/>
    <property type="molecule type" value="Genomic_DNA"/>
</dbReference>
<accession>A0ACC0VNK1</accession>
<name>A0ACC0VNK1_9STRA</name>
<comment type="caution">
    <text evidence="1">The sequence shown here is derived from an EMBL/GenBank/DDBJ whole genome shotgun (WGS) entry which is preliminary data.</text>
</comment>
<proteinExistence type="predicted"/>
<dbReference type="Proteomes" id="UP001163321">
    <property type="component" value="Chromosome 8"/>
</dbReference>
<gene>
    <name evidence="1" type="ORF">PsorP6_004623</name>
</gene>
<reference evidence="1 2" key="1">
    <citation type="journal article" date="2022" name="bioRxiv">
        <title>The genome of the oomycete Peronosclerospora sorghi, a cosmopolitan pathogen of maize and sorghum, is inflated with dispersed pseudogenes.</title>
        <authorList>
            <person name="Fletcher K."/>
            <person name="Martin F."/>
            <person name="Isakeit T."/>
            <person name="Cavanaugh K."/>
            <person name="Magill C."/>
            <person name="Michelmore R."/>
        </authorList>
    </citation>
    <scope>NUCLEOTIDE SEQUENCE [LARGE SCALE GENOMIC DNA]</scope>
    <source>
        <strain evidence="1">P6</strain>
    </source>
</reference>
<protein>
    <submittedName>
        <fullName evidence="1">Uncharacterized protein</fullName>
    </submittedName>
</protein>